<feature type="transmembrane region" description="Helical" evidence="1">
    <location>
        <begin position="64"/>
        <end position="87"/>
    </location>
</feature>
<feature type="transmembrane region" description="Helical" evidence="1">
    <location>
        <begin position="93"/>
        <end position="111"/>
    </location>
</feature>
<evidence type="ECO:0000313" key="3">
    <source>
        <dbReference type="Proteomes" id="UP000244905"/>
    </source>
</evidence>
<sequence>MDRTSASNIMVTAGLLAIMAAALFPLLHMATQWGRYLYAAGSLILLAGRFVAPKVKDAPLRLRRLIRVEVWTALIFLAGAVFMFIPSAGKTDWLAFTLAGGLLTIYTSVMIPRQKADNKR</sequence>
<protein>
    <submittedName>
        <fullName evidence="2">Uncharacterized protein</fullName>
    </submittedName>
</protein>
<evidence type="ECO:0000256" key="1">
    <source>
        <dbReference type="SAM" id="Phobius"/>
    </source>
</evidence>
<keyword evidence="1" id="KW-1133">Transmembrane helix</keyword>
<feature type="transmembrane region" description="Helical" evidence="1">
    <location>
        <begin position="7"/>
        <end position="27"/>
    </location>
</feature>
<organism evidence="2 3">
    <name type="scientific">Duncaniella muris</name>
    <dbReference type="NCBI Taxonomy" id="2094150"/>
    <lineage>
        <taxon>Bacteria</taxon>
        <taxon>Pseudomonadati</taxon>
        <taxon>Bacteroidota</taxon>
        <taxon>Bacteroidia</taxon>
        <taxon>Bacteroidales</taxon>
        <taxon>Muribaculaceae</taxon>
        <taxon>Duncaniella</taxon>
    </lineage>
</organism>
<gene>
    <name evidence="2" type="ORF">C5O23_08345</name>
</gene>
<name>A0A2V1IJC8_9BACT</name>
<proteinExistence type="predicted"/>
<comment type="caution">
    <text evidence="2">The sequence shown here is derived from an EMBL/GenBank/DDBJ whole genome shotgun (WGS) entry which is preliminary data.</text>
</comment>
<dbReference type="GeneID" id="82526354"/>
<evidence type="ECO:0000313" key="2">
    <source>
        <dbReference type="EMBL" id="PWB01941.1"/>
    </source>
</evidence>
<accession>A0A2V1IJC8</accession>
<keyword evidence="1" id="KW-0812">Transmembrane</keyword>
<dbReference type="Proteomes" id="UP000244905">
    <property type="component" value="Unassembled WGS sequence"/>
</dbReference>
<keyword evidence="1" id="KW-0472">Membrane</keyword>
<feature type="transmembrane region" description="Helical" evidence="1">
    <location>
        <begin position="33"/>
        <end position="52"/>
    </location>
</feature>
<reference evidence="3" key="1">
    <citation type="submission" date="2018-02" db="EMBL/GenBank/DDBJ databases">
        <authorList>
            <person name="Clavel T."/>
            <person name="Strowig T."/>
        </authorList>
    </citation>
    <scope>NUCLEOTIDE SEQUENCE [LARGE SCALE GENOMIC DNA]</scope>
    <source>
        <strain evidence="3">DSM 103720</strain>
    </source>
</reference>
<dbReference type="RefSeq" id="WP_107032492.1">
    <property type="nucleotide sequence ID" value="NZ_CAJSYL010000001.1"/>
</dbReference>
<dbReference type="EMBL" id="PUEC01000017">
    <property type="protein sequence ID" value="PWB01941.1"/>
    <property type="molecule type" value="Genomic_DNA"/>
</dbReference>
<keyword evidence="3" id="KW-1185">Reference proteome</keyword>
<dbReference type="AlphaFoldDB" id="A0A2V1IJC8"/>